<keyword evidence="1" id="KW-1133">Transmembrane helix</keyword>
<evidence type="ECO:0000256" key="1">
    <source>
        <dbReference type="SAM" id="Phobius"/>
    </source>
</evidence>
<sequence>MSVPCRPPGESTHCCSGSRSHGWMGGLVQTSKAKEGAMATWRAAQAQRGGRWRCVCASILLAAAAACCALFLGALFRCFLW</sequence>
<reference evidence="3" key="1">
    <citation type="journal article" date="2012" name="Nat. Biotechnol.">
        <title>Reference genome sequence of the model plant Setaria.</title>
        <authorList>
            <person name="Bennetzen J.L."/>
            <person name="Schmutz J."/>
            <person name="Wang H."/>
            <person name="Percifield R."/>
            <person name="Hawkins J."/>
            <person name="Pontaroli A.C."/>
            <person name="Estep M."/>
            <person name="Feng L."/>
            <person name="Vaughn J.N."/>
            <person name="Grimwood J."/>
            <person name="Jenkins J."/>
            <person name="Barry K."/>
            <person name="Lindquist E."/>
            <person name="Hellsten U."/>
            <person name="Deshpande S."/>
            <person name="Wang X."/>
            <person name="Wu X."/>
            <person name="Mitros T."/>
            <person name="Triplett J."/>
            <person name="Yang X."/>
            <person name="Ye C.Y."/>
            <person name="Mauro-Herrera M."/>
            <person name="Wang L."/>
            <person name="Li P."/>
            <person name="Sharma M."/>
            <person name="Sharma R."/>
            <person name="Ronald P.C."/>
            <person name="Panaud O."/>
            <person name="Kellogg E.A."/>
            <person name="Brutnell T.P."/>
            <person name="Doust A.N."/>
            <person name="Tuskan G.A."/>
            <person name="Rokhsar D."/>
            <person name="Devos K.M."/>
        </authorList>
    </citation>
    <scope>NUCLEOTIDE SEQUENCE [LARGE SCALE GENOMIC DNA]</scope>
    <source>
        <strain evidence="3">cv. Yugu1</strain>
    </source>
</reference>
<organism evidence="2 3">
    <name type="scientific">Setaria italica</name>
    <name type="common">Foxtail millet</name>
    <name type="synonym">Panicum italicum</name>
    <dbReference type="NCBI Taxonomy" id="4555"/>
    <lineage>
        <taxon>Eukaryota</taxon>
        <taxon>Viridiplantae</taxon>
        <taxon>Streptophyta</taxon>
        <taxon>Embryophyta</taxon>
        <taxon>Tracheophyta</taxon>
        <taxon>Spermatophyta</taxon>
        <taxon>Magnoliopsida</taxon>
        <taxon>Liliopsida</taxon>
        <taxon>Poales</taxon>
        <taxon>Poaceae</taxon>
        <taxon>PACMAD clade</taxon>
        <taxon>Panicoideae</taxon>
        <taxon>Panicodae</taxon>
        <taxon>Paniceae</taxon>
        <taxon>Cenchrinae</taxon>
        <taxon>Setaria</taxon>
    </lineage>
</organism>
<name>K4AN79_SETIT</name>
<dbReference type="Proteomes" id="UP000004995">
    <property type="component" value="Unassembled WGS sequence"/>
</dbReference>
<feature type="transmembrane region" description="Helical" evidence="1">
    <location>
        <begin position="52"/>
        <end position="76"/>
    </location>
</feature>
<dbReference type="EMBL" id="AGNK02005565">
    <property type="status" value="NOT_ANNOTATED_CDS"/>
    <property type="molecule type" value="Genomic_DNA"/>
</dbReference>
<evidence type="ECO:0000313" key="2">
    <source>
        <dbReference type="EnsemblPlants" id="KQK88723"/>
    </source>
</evidence>
<reference evidence="2" key="2">
    <citation type="submission" date="2018-08" db="UniProtKB">
        <authorList>
            <consortium name="EnsemblPlants"/>
        </authorList>
    </citation>
    <scope>IDENTIFICATION</scope>
    <source>
        <strain evidence="2">Yugu1</strain>
    </source>
</reference>
<dbReference type="EnsemblPlants" id="KQK88723">
    <property type="protein sequence ID" value="KQK88723"/>
    <property type="gene ID" value="SETIT_040376mg"/>
</dbReference>
<keyword evidence="1" id="KW-0812">Transmembrane</keyword>
<evidence type="ECO:0000313" key="3">
    <source>
        <dbReference type="Proteomes" id="UP000004995"/>
    </source>
</evidence>
<keyword evidence="3" id="KW-1185">Reference proteome</keyword>
<dbReference type="InParanoid" id="K4AN79"/>
<accession>K4AN79</accession>
<protein>
    <submittedName>
        <fullName evidence="2">Uncharacterized protein</fullName>
    </submittedName>
</protein>
<dbReference type="AlphaFoldDB" id="K4AN79"/>
<proteinExistence type="predicted"/>
<dbReference type="Gramene" id="KQK88723">
    <property type="protein sequence ID" value="KQK88723"/>
    <property type="gene ID" value="SETIT_040376mg"/>
</dbReference>
<dbReference type="HOGENOM" id="CLU_2578432_0_0_1"/>
<keyword evidence="1" id="KW-0472">Membrane</keyword>